<reference evidence="2" key="1">
    <citation type="submission" date="2018-10" db="EMBL/GenBank/DDBJ databases">
        <title>Hidden diversity of soil giant viruses.</title>
        <authorList>
            <person name="Schulz F."/>
            <person name="Alteio L."/>
            <person name="Goudeau D."/>
            <person name="Ryan E.M."/>
            <person name="Malmstrom R.R."/>
            <person name="Blanchard J."/>
            <person name="Woyke T."/>
        </authorList>
    </citation>
    <scope>NUCLEOTIDE SEQUENCE</scope>
    <source>
        <strain evidence="2">FNV1</strain>
    </source>
</reference>
<sequence length="91" mass="9819">MESLKQFMPVCTQSNLVFLVAALAVAKAVYEGMYVHAAAVVISSAIWVLALNCMCNSACSNTAWLFAIVNVLAILSVAKIVDLDSLNRRLQ</sequence>
<organism evidence="2">
    <name type="scientific">Faunusvirus sp</name>
    <dbReference type="NCBI Taxonomy" id="2487766"/>
    <lineage>
        <taxon>Viruses</taxon>
        <taxon>Varidnaviria</taxon>
        <taxon>Bamfordvirae</taxon>
        <taxon>Nucleocytoviricota</taxon>
        <taxon>Megaviricetes</taxon>
        <taxon>Imitervirales</taxon>
        <taxon>Mimiviridae</taxon>
    </lineage>
</organism>
<proteinExistence type="predicted"/>
<feature type="transmembrane region" description="Helical" evidence="1">
    <location>
        <begin position="33"/>
        <end position="51"/>
    </location>
</feature>
<gene>
    <name evidence="2" type="ORF">Faunusvirus7_22</name>
</gene>
<evidence type="ECO:0000256" key="1">
    <source>
        <dbReference type="SAM" id="Phobius"/>
    </source>
</evidence>
<protein>
    <submittedName>
        <fullName evidence="2">Uncharacterized protein</fullName>
    </submittedName>
</protein>
<dbReference type="EMBL" id="MK072138">
    <property type="protein sequence ID" value="AYV79274.1"/>
    <property type="molecule type" value="Genomic_DNA"/>
</dbReference>
<feature type="transmembrane region" description="Helical" evidence="1">
    <location>
        <begin position="6"/>
        <end position="26"/>
    </location>
</feature>
<feature type="transmembrane region" description="Helical" evidence="1">
    <location>
        <begin position="63"/>
        <end position="81"/>
    </location>
</feature>
<accession>A0A3G4ZY83</accession>
<evidence type="ECO:0000313" key="2">
    <source>
        <dbReference type="EMBL" id="AYV79274.1"/>
    </source>
</evidence>
<keyword evidence="1" id="KW-0472">Membrane</keyword>
<name>A0A3G4ZY83_9VIRU</name>
<keyword evidence="1" id="KW-0812">Transmembrane</keyword>
<keyword evidence="1" id="KW-1133">Transmembrane helix</keyword>